<keyword evidence="1 4" id="KW-0808">Transferase</keyword>
<accession>A0ABW1KXK1</accession>
<keyword evidence="2" id="KW-0677">Repeat</keyword>
<feature type="domain" description="Rhodanese" evidence="3">
    <location>
        <begin position="173"/>
        <end position="285"/>
    </location>
</feature>
<dbReference type="SMART" id="SM00450">
    <property type="entry name" value="RHOD"/>
    <property type="match status" value="2"/>
</dbReference>
<comment type="caution">
    <text evidence="4">The sequence shown here is derived from an EMBL/GenBank/DDBJ whole genome shotgun (WGS) entry which is preliminary data.</text>
</comment>
<dbReference type="CDD" id="cd01448">
    <property type="entry name" value="TST_Repeat_1"/>
    <property type="match status" value="1"/>
</dbReference>
<dbReference type="PANTHER" id="PTHR11364">
    <property type="entry name" value="THIOSULFATE SULFERTANSFERASE"/>
    <property type="match status" value="1"/>
</dbReference>
<gene>
    <name evidence="4" type="ORF">ACFMB1_07180</name>
</gene>
<evidence type="ECO:0000313" key="4">
    <source>
        <dbReference type="EMBL" id="MFC6035322.1"/>
    </source>
</evidence>
<dbReference type="PROSITE" id="PS50206">
    <property type="entry name" value="RHODANESE_3"/>
    <property type="match status" value="2"/>
</dbReference>
<dbReference type="InterPro" id="IPR045078">
    <property type="entry name" value="TST/MPST-like"/>
</dbReference>
<dbReference type="EC" id="2.8.1.-" evidence="4"/>
<evidence type="ECO:0000256" key="2">
    <source>
        <dbReference type="ARBA" id="ARBA00022737"/>
    </source>
</evidence>
<dbReference type="InterPro" id="IPR001763">
    <property type="entry name" value="Rhodanese-like_dom"/>
</dbReference>
<dbReference type="RefSeq" id="WP_379879354.1">
    <property type="nucleotide sequence ID" value="NZ_JBHPON010000001.1"/>
</dbReference>
<dbReference type="CDD" id="cd01449">
    <property type="entry name" value="TST_Repeat_2"/>
    <property type="match status" value="1"/>
</dbReference>
<feature type="domain" description="Rhodanese" evidence="3">
    <location>
        <begin position="19"/>
        <end position="143"/>
    </location>
</feature>
<name>A0ABW1KXK1_9PROT</name>
<sequence length="287" mass="30464">MTTLPTPLVSSDWLADNLGAPDLVILDCTTVQEATADGSYAFAPGKEAYAKGHIPGAVFCNVLETLADKDDPRPLMMPKSQAIKEAMETLGVGDGTSVVVYDRGNHTWAARVWWSLKTHGFDKAAVLDGGWMKWTAEDRPVSTDTPAIRPACFTPNHQPQRIVAKEDVLTATSGNAKTLIHSLSPEEFTGEKQVMPRPGRIANSVNAPANALIDPANGAYKNKDALLAHFQKAGVSLDRPAITYCGGGVAACSNALALTLLGFDDVAVYDGSLAEWTADPDAPMETG</sequence>
<proteinExistence type="predicted"/>
<keyword evidence="5" id="KW-1185">Reference proteome</keyword>
<dbReference type="GO" id="GO:0016740">
    <property type="term" value="F:transferase activity"/>
    <property type="evidence" value="ECO:0007669"/>
    <property type="project" value="UniProtKB-KW"/>
</dbReference>
<evidence type="ECO:0000256" key="1">
    <source>
        <dbReference type="ARBA" id="ARBA00022679"/>
    </source>
</evidence>
<dbReference type="SUPFAM" id="SSF52821">
    <property type="entry name" value="Rhodanese/Cell cycle control phosphatase"/>
    <property type="match status" value="2"/>
</dbReference>
<dbReference type="EMBL" id="JBHPON010000001">
    <property type="protein sequence ID" value="MFC6035322.1"/>
    <property type="molecule type" value="Genomic_DNA"/>
</dbReference>
<dbReference type="Pfam" id="PF00581">
    <property type="entry name" value="Rhodanese"/>
    <property type="match status" value="2"/>
</dbReference>
<evidence type="ECO:0000313" key="5">
    <source>
        <dbReference type="Proteomes" id="UP001596116"/>
    </source>
</evidence>
<protein>
    <submittedName>
        <fullName evidence="4">Sulfurtransferase</fullName>
        <ecNumber evidence="4">2.8.1.-</ecNumber>
    </submittedName>
</protein>
<reference evidence="4 5" key="1">
    <citation type="submission" date="2024-09" db="EMBL/GenBank/DDBJ databases">
        <authorList>
            <person name="Zhang Z.-H."/>
        </authorList>
    </citation>
    <scope>NUCLEOTIDE SEQUENCE [LARGE SCALE GENOMIC DNA]</scope>
    <source>
        <strain evidence="4 5">HHTR114</strain>
    </source>
</reference>
<dbReference type="PANTHER" id="PTHR11364:SF27">
    <property type="entry name" value="SULFURTRANSFERASE"/>
    <property type="match status" value="1"/>
</dbReference>
<organism evidence="4 5">
    <name type="scientific">Hyphococcus aureus</name>
    <dbReference type="NCBI Taxonomy" id="2666033"/>
    <lineage>
        <taxon>Bacteria</taxon>
        <taxon>Pseudomonadati</taxon>
        <taxon>Pseudomonadota</taxon>
        <taxon>Alphaproteobacteria</taxon>
        <taxon>Parvularculales</taxon>
        <taxon>Parvularculaceae</taxon>
        <taxon>Hyphococcus</taxon>
    </lineage>
</organism>
<evidence type="ECO:0000259" key="3">
    <source>
        <dbReference type="PROSITE" id="PS50206"/>
    </source>
</evidence>
<dbReference type="InterPro" id="IPR036873">
    <property type="entry name" value="Rhodanese-like_dom_sf"/>
</dbReference>
<dbReference type="Gene3D" id="3.40.250.10">
    <property type="entry name" value="Rhodanese-like domain"/>
    <property type="match status" value="2"/>
</dbReference>
<dbReference type="Proteomes" id="UP001596116">
    <property type="component" value="Unassembled WGS sequence"/>
</dbReference>